<organism evidence="3 4">
    <name type="scientific">Acanthoscelides obtectus</name>
    <name type="common">Bean weevil</name>
    <name type="synonym">Bruchus obtectus</name>
    <dbReference type="NCBI Taxonomy" id="200917"/>
    <lineage>
        <taxon>Eukaryota</taxon>
        <taxon>Metazoa</taxon>
        <taxon>Ecdysozoa</taxon>
        <taxon>Arthropoda</taxon>
        <taxon>Hexapoda</taxon>
        <taxon>Insecta</taxon>
        <taxon>Pterygota</taxon>
        <taxon>Neoptera</taxon>
        <taxon>Endopterygota</taxon>
        <taxon>Coleoptera</taxon>
        <taxon>Polyphaga</taxon>
        <taxon>Cucujiformia</taxon>
        <taxon>Chrysomeloidea</taxon>
        <taxon>Chrysomelidae</taxon>
        <taxon>Bruchinae</taxon>
        <taxon>Bruchini</taxon>
        <taxon>Acanthoscelides</taxon>
    </lineage>
</organism>
<dbReference type="AlphaFoldDB" id="A0A9P0PRR6"/>
<name>A0A9P0PRR6_ACAOB</name>
<accession>A0A9P0PRR6</accession>
<dbReference type="InterPro" id="IPR013579">
    <property type="entry name" value="FAST_2"/>
</dbReference>
<evidence type="ECO:0008006" key="5">
    <source>
        <dbReference type="Google" id="ProtNLM"/>
    </source>
</evidence>
<proteinExistence type="predicted"/>
<dbReference type="InterPro" id="IPR010622">
    <property type="entry name" value="FAST_Leu-rich"/>
</dbReference>
<keyword evidence="4" id="KW-1185">Reference proteome</keyword>
<dbReference type="Proteomes" id="UP001152888">
    <property type="component" value="Unassembled WGS sequence"/>
</dbReference>
<sequence length="553" mass="61682">MFKLIRQVATNCQKMGFYTSLSRYSNGSPSASAELKNILPAENDMSETENKTQKSKVVFHPKNSMVAAAFASLHENLPSDIKTPFTDKKLDSANTIEELLSVSEGSGVSRRHALKVVSVLADWSMSGKVKLSDFETDPRFIKLCRVLAKGNGNNNKNFKQPISVQSEDLSTILGVAADDEAAKLVQSITLPQMVKVMSTLAIKKRRSTLLLRSLAYNITANSAQLDMKQCGDLLYSMSSLNFIDENLLSKVANDICLQIRKPVKKSSVIGSIFTSIGLLKYKDPTLLDFLCDWVADNYEKCRAQDIFSLLMTLAILDYIPQNAEKLYEVILPSLAHSEAATATEWLEVIWSLVLLNRATEEHVSGVLNNSFIQELMMKGSGSLSISAKLKLLNIDGAAEFMLKGYSGPRIPKDSPIKRSDVLQTKDKTEMIDSVIDTLRHLIQSESLLRARINTGYGFYIDAECLLDKKCTPLPVKDSSSHKDAVKVAMVVYDYHDMTRGRVEPTGLSAFAAEILRTQGYRILSVPYNEFKPREKLVYRVKYLESRLKELVKT</sequence>
<dbReference type="EMBL" id="CAKOFQ010007199">
    <property type="protein sequence ID" value="CAH1994446.1"/>
    <property type="molecule type" value="Genomic_DNA"/>
</dbReference>
<reference evidence="3" key="1">
    <citation type="submission" date="2022-03" db="EMBL/GenBank/DDBJ databases">
        <authorList>
            <person name="Sayadi A."/>
        </authorList>
    </citation>
    <scope>NUCLEOTIDE SEQUENCE</scope>
</reference>
<dbReference type="OrthoDB" id="6501018at2759"/>
<gene>
    <name evidence="3" type="ORF">ACAOBT_LOCUS22123</name>
</gene>
<dbReference type="Pfam" id="PF06743">
    <property type="entry name" value="FAST_1"/>
    <property type="match status" value="1"/>
</dbReference>
<evidence type="ECO:0000259" key="1">
    <source>
        <dbReference type="Pfam" id="PF06743"/>
    </source>
</evidence>
<comment type="caution">
    <text evidence="3">The sequence shown here is derived from an EMBL/GenBank/DDBJ whole genome shotgun (WGS) entry which is preliminary data.</text>
</comment>
<dbReference type="Pfam" id="PF08368">
    <property type="entry name" value="FAST_2"/>
    <property type="match status" value="1"/>
</dbReference>
<evidence type="ECO:0000259" key="2">
    <source>
        <dbReference type="Pfam" id="PF08368"/>
    </source>
</evidence>
<dbReference type="GO" id="GO:0044528">
    <property type="term" value="P:regulation of mitochondrial mRNA stability"/>
    <property type="evidence" value="ECO:0007669"/>
    <property type="project" value="InterPro"/>
</dbReference>
<feature type="domain" description="FAST kinase-like protein subdomain 2" evidence="2">
    <location>
        <begin position="388"/>
        <end position="474"/>
    </location>
</feature>
<protein>
    <recommendedName>
        <fullName evidence="5">RAP domain-containing protein</fullName>
    </recommendedName>
</protein>
<feature type="domain" description="FAST kinase leucine-rich" evidence="1">
    <location>
        <begin position="307"/>
        <end position="375"/>
    </location>
</feature>
<evidence type="ECO:0000313" key="4">
    <source>
        <dbReference type="Proteomes" id="UP001152888"/>
    </source>
</evidence>
<evidence type="ECO:0000313" key="3">
    <source>
        <dbReference type="EMBL" id="CAH1994446.1"/>
    </source>
</evidence>